<dbReference type="GO" id="GO:0016787">
    <property type="term" value="F:hydrolase activity"/>
    <property type="evidence" value="ECO:0007669"/>
    <property type="project" value="UniProtKB-KW"/>
</dbReference>
<protein>
    <submittedName>
        <fullName evidence="3">Alkaline phosphatase D family protein</fullName>
        <ecNumber evidence="3">3.1.-.-</ecNumber>
    </submittedName>
</protein>
<dbReference type="Pfam" id="PF09423">
    <property type="entry name" value="PhoD"/>
    <property type="match status" value="1"/>
</dbReference>
<evidence type="ECO:0000313" key="4">
    <source>
        <dbReference type="Proteomes" id="UP001168380"/>
    </source>
</evidence>
<dbReference type="EC" id="3.1.-.-" evidence="3"/>
<dbReference type="Gene3D" id="2.60.40.380">
    <property type="entry name" value="Purple acid phosphatase-like, N-terminal"/>
    <property type="match status" value="1"/>
</dbReference>
<dbReference type="SUPFAM" id="SSF56300">
    <property type="entry name" value="Metallo-dependent phosphatases"/>
    <property type="match status" value="1"/>
</dbReference>
<keyword evidence="3" id="KW-0378">Hydrolase</keyword>
<organism evidence="3 4">
    <name type="scientific">Gilvimarinus algae</name>
    <dbReference type="NCBI Taxonomy" id="3058037"/>
    <lineage>
        <taxon>Bacteria</taxon>
        <taxon>Pseudomonadati</taxon>
        <taxon>Pseudomonadota</taxon>
        <taxon>Gammaproteobacteria</taxon>
        <taxon>Cellvibrionales</taxon>
        <taxon>Cellvibrionaceae</taxon>
        <taxon>Gilvimarinus</taxon>
    </lineage>
</organism>
<dbReference type="InterPro" id="IPR029052">
    <property type="entry name" value="Metallo-depent_PP-like"/>
</dbReference>
<accession>A0ABT8TD35</accession>
<dbReference type="PANTHER" id="PTHR43606:SF2">
    <property type="entry name" value="ALKALINE PHOSPHATASE FAMILY PROTEIN (AFU_ORTHOLOGUE AFUA_5G03860)"/>
    <property type="match status" value="1"/>
</dbReference>
<dbReference type="InterPro" id="IPR032093">
    <property type="entry name" value="PhoD_N"/>
</dbReference>
<dbReference type="RefSeq" id="WP_302711424.1">
    <property type="nucleotide sequence ID" value="NZ_JAULRT010000035.1"/>
</dbReference>
<dbReference type="Pfam" id="PF16655">
    <property type="entry name" value="PhoD_N"/>
    <property type="match status" value="1"/>
</dbReference>
<dbReference type="CDD" id="cd07389">
    <property type="entry name" value="MPP_PhoD"/>
    <property type="match status" value="1"/>
</dbReference>
<dbReference type="InterPro" id="IPR038607">
    <property type="entry name" value="PhoD-like_sf"/>
</dbReference>
<comment type="caution">
    <text evidence="3">The sequence shown here is derived from an EMBL/GenBank/DDBJ whole genome shotgun (WGS) entry which is preliminary data.</text>
</comment>
<keyword evidence="4" id="KW-1185">Reference proteome</keyword>
<dbReference type="InterPro" id="IPR018946">
    <property type="entry name" value="PhoD-like_MPP"/>
</dbReference>
<evidence type="ECO:0000259" key="2">
    <source>
        <dbReference type="Pfam" id="PF16655"/>
    </source>
</evidence>
<feature type="domain" description="Phospholipase D N-terminal" evidence="2">
    <location>
        <begin position="45"/>
        <end position="135"/>
    </location>
</feature>
<feature type="domain" description="PhoD-like phosphatase metallophosphatase" evidence="1">
    <location>
        <begin position="146"/>
        <end position="561"/>
    </location>
</feature>
<evidence type="ECO:0000259" key="1">
    <source>
        <dbReference type="Pfam" id="PF09423"/>
    </source>
</evidence>
<gene>
    <name evidence="3" type="ORF">QWI16_03850</name>
</gene>
<evidence type="ECO:0000313" key="3">
    <source>
        <dbReference type="EMBL" id="MDO3381293.1"/>
    </source>
</evidence>
<dbReference type="PANTHER" id="PTHR43606">
    <property type="entry name" value="PHOSPHATASE, PUTATIVE (AFU_ORTHOLOGUE AFUA_6G08710)-RELATED"/>
    <property type="match status" value="1"/>
</dbReference>
<proteinExistence type="predicted"/>
<dbReference type="InterPro" id="IPR052900">
    <property type="entry name" value="Phospholipid_Metab_Enz"/>
</dbReference>
<sequence>MPDVSRRGFIRAGLFGLGGIYVTSALTGCGSDSDDNELGMGRFAHGVASGDPLADSVILWTRVTPADTSAESVRVSWEVSENAAFRQIIAEGSGDAHLSRDFTIKVDVRGLSPDTHYYYRFRTANSASATGRTRTLPDHTSERLRLAVLSCSNYPAGFFHVYNHLASQDVDLVLHLGDYIYEYGRDGYASQMAEQLGRVSQPAHEILTLDDYRTRYAQYRSDPDLQAAHASAPFLVVWDDHEIANDTYDGGAENHNDGEGDFAERKLAALRAYFEWLPIRPETTGDSDSLAMPSSIYRQFEWGSLVNLLMLDTRNEARAKPLVVTDYFDAQTGAFDFPGLFGAINDPTRELLGARQRDWLSAAIGTSSATWQILGQQVLMGRMYLPFAIATQQLSIPDYAELGALALLAGRAQQNDPTLTTQELAYLQANQSRLTPAVMALLQAPNIPYNLDAWDGYGHAREQVLSMAREANARLVVLAGDTHNAWANELADADGHPVGVEFATSSVSSPGLEEYLGVPEAAYAQTEAGIVNLVAGLKYLNAGDRGLLTLDITHERILAEWAFVSSVQEASYTLLTERAKRLAVQAQTSTVLVEP</sequence>
<name>A0ABT8TD35_9GAMM</name>
<reference evidence="3" key="1">
    <citation type="submission" date="2023-07" db="EMBL/GenBank/DDBJ databases">
        <title>Gilvimarinus algae sp. nov., isolated from the surface of Kelp.</title>
        <authorList>
            <person name="Sun Y.Y."/>
            <person name="Gong Y."/>
            <person name="Du Z.J."/>
        </authorList>
    </citation>
    <scope>NUCLEOTIDE SEQUENCE</scope>
    <source>
        <strain evidence="3">SDUM040014</strain>
    </source>
</reference>
<dbReference type="PROSITE" id="PS51257">
    <property type="entry name" value="PROKAR_LIPOPROTEIN"/>
    <property type="match status" value="1"/>
</dbReference>
<dbReference type="Gene3D" id="3.60.21.70">
    <property type="entry name" value="PhoD-like phosphatase"/>
    <property type="match status" value="1"/>
</dbReference>
<dbReference type="Proteomes" id="UP001168380">
    <property type="component" value="Unassembled WGS sequence"/>
</dbReference>
<dbReference type="EMBL" id="JAULRT010000035">
    <property type="protein sequence ID" value="MDO3381293.1"/>
    <property type="molecule type" value="Genomic_DNA"/>
</dbReference>